<dbReference type="Proteomes" id="UP000325811">
    <property type="component" value="Chromosome I"/>
</dbReference>
<evidence type="ECO:0000256" key="1">
    <source>
        <dbReference type="SAM" id="SignalP"/>
    </source>
</evidence>
<evidence type="ECO:0000313" key="2">
    <source>
        <dbReference type="EMBL" id="VVD27120.1"/>
    </source>
</evidence>
<organism evidence="2 3">
    <name type="scientific">Paraburkholderia dioscoreae</name>
    <dbReference type="NCBI Taxonomy" id="2604047"/>
    <lineage>
        <taxon>Bacteria</taxon>
        <taxon>Pseudomonadati</taxon>
        <taxon>Pseudomonadota</taxon>
        <taxon>Betaproteobacteria</taxon>
        <taxon>Burkholderiales</taxon>
        <taxon>Burkholderiaceae</taxon>
        <taxon>Paraburkholderia</taxon>
    </lineage>
</organism>
<dbReference type="EMBL" id="LR699553">
    <property type="protein sequence ID" value="VVD27120.1"/>
    <property type="molecule type" value="Genomic_DNA"/>
</dbReference>
<reference evidence="2 3" key="1">
    <citation type="submission" date="2019-08" db="EMBL/GenBank/DDBJ databases">
        <authorList>
            <person name="Herpell B J."/>
        </authorList>
    </citation>
    <scope>NUCLEOTIDE SEQUENCE [LARGE SCALE GENOMIC DNA]</scope>
    <source>
        <strain evidence="3">Msb3</strain>
    </source>
</reference>
<proteinExistence type="predicted"/>
<feature type="signal peptide" evidence="1">
    <location>
        <begin position="1"/>
        <end position="37"/>
    </location>
</feature>
<dbReference type="AlphaFoldDB" id="A0A5Q4YUI0"/>
<feature type="chain" id="PRO_5024851198" evidence="1">
    <location>
        <begin position="38"/>
        <end position="161"/>
    </location>
</feature>
<name>A0A5Q4YUI0_9BURK</name>
<protein>
    <submittedName>
        <fullName evidence="2">Uncharacterized protein</fullName>
    </submittedName>
</protein>
<keyword evidence="3" id="KW-1185">Reference proteome</keyword>
<dbReference type="KEGG" id="pdio:PDMSB3_0658"/>
<gene>
    <name evidence="2" type="ORF">PDMSB3_0658</name>
</gene>
<sequence>MSHNDSRSIRKAMTNRRLFLHVGALSLAGIASRVTQAAPATPQLPGTARRGYALTNGATALKRDDGAWIFWVRLINFDDPKSDISGSLQISTDRAFSQIVDVVPLTFSQSKSFIAQPVYQPKTGNVQLYYRYVVGAEPSVAPSVSSVVNSIAPWSKESKAE</sequence>
<accession>A0A5Q4YUI0</accession>
<keyword evidence="1" id="KW-0732">Signal</keyword>
<evidence type="ECO:0000313" key="3">
    <source>
        <dbReference type="Proteomes" id="UP000325811"/>
    </source>
</evidence>